<proteinExistence type="predicted"/>
<dbReference type="PANTHER" id="PTHR38926:SF72">
    <property type="entry name" value="IM:7136021-RELATED"/>
    <property type="match status" value="1"/>
</dbReference>
<dbReference type="CDD" id="cd22092">
    <property type="entry name" value="F-box_FBXO13"/>
    <property type="match status" value="1"/>
</dbReference>
<dbReference type="AlphaFoldDB" id="H2XR16"/>
<reference evidence="2" key="3">
    <citation type="submission" date="2025-08" db="UniProtKB">
        <authorList>
            <consortium name="Ensembl"/>
        </authorList>
    </citation>
    <scope>IDENTIFICATION</scope>
</reference>
<dbReference type="InterPro" id="IPR006553">
    <property type="entry name" value="Leu-rich_rpt_Cys-con_subtyp"/>
</dbReference>
<sequence>MADWVYSLLKRFYQRFFPTNILQWMRKQQIENGPDECYDTTELHSSYLRDAEEHETWFPEVTNINQLPYSVLVKIFSYLSVEDRLLDLCFVCKHWHQVCHDQTFWKEIDFSDRSLVTDEVLLRAVTFSKNVQSVNLRGASNKRLTREGLIALSKACPMLETLKLTCSASCLNEETVISMIQNCPRLKHLQIAMMGLTDETMLTIANCLKDLEFLSVNKNHVITDDGAIAVIRSCKKLTTLRMEDLKITDKTIAELVARESTNPTMVDLNVEMAK</sequence>
<dbReference type="Gene3D" id="3.80.10.10">
    <property type="entry name" value="Ribonuclease Inhibitor"/>
    <property type="match status" value="1"/>
</dbReference>
<dbReference type="SMART" id="SM00367">
    <property type="entry name" value="LRR_CC"/>
    <property type="match status" value="3"/>
</dbReference>
<reference evidence="3" key="1">
    <citation type="journal article" date="2002" name="Science">
        <title>The draft genome of Ciona intestinalis: insights into chordate and vertebrate origins.</title>
        <authorList>
            <person name="Dehal P."/>
            <person name="Satou Y."/>
            <person name="Campbell R.K."/>
            <person name="Chapman J."/>
            <person name="Degnan B."/>
            <person name="De Tomaso A."/>
            <person name="Davidson B."/>
            <person name="Di Gregorio A."/>
            <person name="Gelpke M."/>
            <person name="Goodstein D.M."/>
            <person name="Harafuji N."/>
            <person name="Hastings K.E."/>
            <person name="Ho I."/>
            <person name="Hotta K."/>
            <person name="Huang W."/>
            <person name="Kawashima T."/>
            <person name="Lemaire P."/>
            <person name="Martinez D."/>
            <person name="Meinertzhagen I.A."/>
            <person name="Necula S."/>
            <person name="Nonaka M."/>
            <person name="Putnam N."/>
            <person name="Rash S."/>
            <person name="Saiga H."/>
            <person name="Satake M."/>
            <person name="Terry A."/>
            <person name="Yamada L."/>
            <person name="Wang H.G."/>
            <person name="Awazu S."/>
            <person name="Azumi K."/>
            <person name="Boore J."/>
            <person name="Branno M."/>
            <person name="Chin-Bow S."/>
            <person name="DeSantis R."/>
            <person name="Doyle S."/>
            <person name="Francino P."/>
            <person name="Keys D.N."/>
            <person name="Haga S."/>
            <person name="Hayashi H."/>
            <person name="Hino K."/>
            <person name="Imai K.S."/>
            <person name="Inaba K."/>
            <person name="Kano S."/>
            <person name="Kobayashi K."/>
            <person name="Kobayashi M."/>
            <person name="Lee B.I."/>
            <person name="Makabe K.W."/>
            <person name="Manohar C."/>
            <person name="Matassi G."/>
            <person name="Medina M."/>
            <person name="Mochizuki Y."/>
            <person name="Mount S."/>
            <person name="Morishita T."/>
            <person name="Miura S."/>
            <person name="Nakayama A."/>
            <person name="Nishizaka S."/>
            <person name="Nomoto H."/>
            <person name="Ohta F."/>
            <person name="Oishi K."/>
            <person name="Rigoutsos I."/>
            <person name="Sano M."/>
            <person name="Sasaki A."/>
            <person name="Sasakura Y."/>
            <person name="Shoguchi E."/>
            <person name="Shin-i T."/>
            <person name="Spagnuolo A."/>
            <person name="Stainier D."/>
            <person name="Suzuki M.M."/>
            <person name="Tassy O."/>
            <person name="Takatori N."/>
            <person name="Tokuoka M."/>
            <person name="Yagi K."/>
            <person name="Yoshizaki F."/>
            <person name="Wada S."/>
            <person name="Zhang C."/>
            <person name="Hyatt P.D."/>
            <person name="Larimer F."/>
            <person name="Detter C."/>
            <person name="Doggett N."/>
            <person name="Glavina T."/>
            <person name="Hawkins T."/>
            <person name="Richardson P."/>
            <person name="Lucas S."/>
            <person name="Kohara Y."/>
            <person name="Levine M."/>
            <person name="Satoh N."/>
            <person name="Rokhsar D.S."/>
        </authorList>
    </citation>
    <scope>NUCLEOTIDE SEQUENCE [LARGE SCALE GENOMIC DNA]</scope>
</reference>
<dbReference type="GeneTree" id="ENSGT00940000156973"/>
<reference evidence="2" key="4">
    <citation type="submission" date="2025-09" db="UniProtKB">
        <authorList>
            <consortium name="Ensembl"/>
        </authorList>
    </citation>
    <scope>IDENTIFICATION</scope>
</reference>
<dbReference type="InterPro" id="IPR001810">
    <property type="entry name" value="F-box_dom"/>
</dbReference>
<dbReference type="EMBL" id="EAAA01001771">
    <property type="status" value="NOT_ANNOTATED_CDS"/>
    <property type="molecule type" value="Genomic_DNA"/>
</dbReference>
<protein>
    <recommendedName>
        <fullName evidence="1">F-box domain-containing protein</fullName>
    </recommendedName>
</protein>
<dbReference type="STRING" id="7719.ENSCINP00000032100"/>
<name>H2XR16_CIOIN</name>
<dbReference type="SMART" id="SM00256">
    <property type="entry name" value="FBOX"/>
    <property type="match status" value="1"/>
</dbReference>
<dbReference type="Proteomes" id="UP000008144">
    <property type="component" value="Chromosome 3"/>
</dbReference>
<keyword evidence="3" id="KW-1185">Reference proteome</keyword>
<accession>H2XR16</accession>
<organism evidence="2 3">
    <name type="scientific">Ciona intestinalis</name>
    <name type="common">Transparent sea squirt</name>
    <name type="synonym">Ascidia intestinalis</name>
    <dbReference type="NCBI Taxonomy" id="7719"/>
    <lineage>
        <taxon>Eukaryota</taxon>
        <taxon>Metazoa</taxon>
        <taxon>Chordata</taxon>
        <taxon>Tunicata</taxon>
        <taxon>Ascidiacea</taxon>
        <taxon>Phlebobranchia</taxon>
        <taxon>Cionidae</taxon>
        <taxon>Ciona</taxon>
    </lineage>
</organism>
<evidence type="ECO:0000313" key="3">
    <source>
        <dbReference type="Proteomes" id="UP000008144"/>
    </source>
</evidence>
<dbReference type="SUPFAM" id="SSF52047">
    <property type="entry name" value="RNI-like"/>
    <property type="match status" value="1"/>
</dbReference>
<dbReference type="InParanoid" id="H2XR16"/>
<dbReference type="FunFam" id="3.80.10.10:FF:002864">
    <property type="entry name" value="Uncharacterized protein"/>
    <property type="match status" value="1"/>
</dbReference>
<reference evidence="2" key="2">
    <citation type="journal article" date="2008" name="Genome Biol.">
        <title>Improved genome assembly and evidence-based global gene model set for the chordate Ciona intestinalis: new insight into intron and operon populations.</title>
        <authorList>
            <person name="Satou Y."/>
            <person name="Mineta K."/>
            <person name="Ogasawara M."/>
            <person name="Sasakura Y."/>
            <person name="Shoguchi E."/>
            <person name="Ueno K."/>
            <person name="Yamada L."/>
            <person name="Matsumoto J."/>
            <person name="Wasserscheid J."/>
            <person name="Dewar K."/>
            <person name="Wiley G.B."/>
            <person name="Macmil S.L."/>
            <person name="Roe B.A."/>
            <person name="Zeller R.W."/>
            <person name="Hastings K.E."/>
            <person name="Lemaire P."/>
            <person name="Lindquist E."/>
            <person name="Endo T."/>
            <person name="Hotta K."/>
            <person name="Inaba K."/>
        </authorList>
    </citation>
    <scope>NUCLEOTIDE SEQUENCE [LARGE SCALE GENOMIC DNA]</scope>
    <source>
        <strain evidence="2">wild type</strain>
    </source>
</reference>
<dbReference type="GO" id="GO:1905761">
    <property type="term" value="F:SCF ubiquitin ligase complex binding"/>
    <property type="evidence" value="ECO:0000318"/>
    <property type="project" value="GO_Central"/>
</dbReference>
<dbReference type="OMA" id="NISSCAQ"/>
<dbReference type="InterPro" id="IPR032675">
    <property type="entry name" value="LRR_dom_sf"/>
</dbReference>
<dbReference type="PROSITE" id="PS50181">
    <property type="entry name" value="FBOX"/>
    <property type="match status" value="1"/>
</dbReference>
<dbReference type="Ensembl" id="ENSCINT00000033863.1">
    <property type="protein sequence ID" value="ENSCINP00000032100.1"/>
    <property type="gene ID" value="ENSCING00000023806.1"/>
</dbReference>
<dbReference type="HOGENOM" id="CLU_1017520_0_0_1"/>
<evidence type="ECO:0000259" key="1">
    <source>
        <dbReference type="PROSITE" id="PS50181"/>
    </source>
</evidence>
<dbReference type="Pfam" id="PF12937">
    <property type="entry name" value="F-box-like"/>
    <property type="match status" value="1"/>
</dbReference>
<dbReference type="PANTHER" id="PTHR38926">
    <property type="entry name" value="F-BOX DOMAIN CONTAINING PROTEIN, EXPRESSED"/>
    <property type="match status" value="1"/>
</dbReference>
<evidence type="ECO:0000313" key="2">
    <source>
        <dbReference type="Ensembl" id="ENSCINP00000032100.1"/>
    </source>
</evidence>
<feature type="domain" description="F-box" evidence="1">
    <location>
        <begin position="61"/>
        <end position="108"/>
    </location>
</feature>